<evidence type="ECO:0000313" key="5">
    <source>
        <dbReference type="EMBL" id="OCM71015.1"/>
    </source>
</evidence>
<evidence type="ECO:0000313" key="8">
    <source>
        <dbReference type="Proteomes" id="UP000256718"/>
    </source>
</evidence>
<dbReference type="Gene3D" id="3.60.21.10">
    <property type="match status" value="1"/>
</dbReference>
<dbReference type="UniPathway" id="UPA00138"/>
<evidence type="ECO:0000313" key="6">
    <source>
        <dbReference type="EMBL" id="RDY79031.1"/>
    </source>
</evidence>
<reference evidence="5 7" key="1">
    <citation type="journal article" date="2016" name="Sci. Rep.">
        <title>Serotype IV Streptococcus agalactiae ST-452 has arisen from large genomic recombination events between CC23 and the hypervirulent CC17 lineages.</title>
        <authorList>
            <person name="Campisi E."/>
            <person name="Rinaudo C.D."/>
            <person name="Donati C."/>
            <person name="Barucco M."/>
            <person name="Torricelli G."/>
            <person name="Edwards M.S."/>
            <person name="Baker C.J."/>
            <person name="Margarit I."/>
            <person name="Rosini R."/>
        </authorList>
    </citation>
    <scope>NUCLEOTIDE SEQUENCE [LARGE SCALE GENOMIC DNA]</scope>
    <source>
        <strain evidence="5 7">CZ-PW-140</strain>
    </source>
</reference>
<dbReference type="HAMAP" id="MF_01854">
    <property type="entry name" value="FBPase_class3"/>
    <property type="match status" value="1"/>
</dbReference>
<dbReference type="RefSeq" id="WP_000064640.1">
    <property type="nucleotide sequence ID" value="NZ_AP018935.1"/>
</dbReference>
<dbReference type="Proteomes" id="UP000256718">
    <property type="component" value="Unassembled WGS sequence"/>
</dbReference>
<dbReference type="InterPro" id="IPR029052">
    <property type="entry name" value="Metallo-depent_PP-like"/>
</dbReference>
<dbReference type="SUPFAM" id="SSF56300">
    <property type="entry name" value="Metallo-dependent phosphatases"/>
    <property type="match status" value="1"/>
</dbReference>
<organism evidence="6 8">
    <name type="scientific">Streptococcus agalactiae</name>
    <dbReference type="NCBI Taxonomy" id="1311"/>
    <lineage>
        <taxon>Bacteria</taxon>
        <taxon>Bacillati</taxon>
        <taxon>Bacillota</taxon>
        <taxon>Bacilli</taxon>
        <taxon>Lactobacillales</taxon>
        <taxon>Streptococcaceae</taxon>
        <taxon>Streptococcus</taxon>
    </lineage>
</organism>
<keyword evidence="2 4" id="KW-0464">Manganese</keyword>
<keyword evidence="3 4" id="KW-0119">Carbohydrate metabolism</keyword>
<evidence type="ECO:0000313" key="7">
    <source>
        <dbReference type="Proteomes" id="UP000093122"/>
    </source>
</evidence>
<dbReference type="Pfam" id="PF06874">
    <property type="entry name" value="FBPase_2"/>
    <property type="match status" value="1"/>
</dbReference>
<dbReference type="AlphaFoldDB" id="A0A0E1EKG1"/>
<dbReference type="InterPro" id="IPR009164">
    <property type="entry name" value="FBPtase_class3"/>
</dbReference>
<dbReference type="EMBL" id="MAWT01000041">
    <property type="protein sequence ID" value="OCM71015.1"/>
    <property type="molecule type" value="Genomic_DNA"/>
</dbReference>
<comment type="pathway">
    <text evidence="4">Carbohydrate biosynthesis; gluconeogenesis.</text>
</comment>
<comment type="similarity">
    <text evidence="4">Belongs to the FBPase class 3 family.</text>
</comment>
<comment type="cofactor">
    <cofactor evidence="4">
        <name>Mn(2+)</name>
        <dbReference type="ChEBI" id="CHEBI:29035"/>
    </cofactor>
</comment>
<dbReference type="GO" id="GO:0006094">
    <property type="term" value="P:gluconeogenesis"/>
    <property type="evidence" value="ECO:0007669"/>
    <property type="project" value="UniProtKB-UniRule"/>
</dbReference>
<gene>
    <name evidence="4" type="primary">fbp</name>
    <name evidence="5" type="ORF">AX245_11110</name>
    <name evidence="6" type="ORF">C4618_09830</name>
</gene>
<reference evidence="6 8" key="2">
    <citation type="journal article" date="2018" name="Emerg. Microbes Infect.">
        <title>Phenotypic and molecular analysis of nontypeable Group B streptococci: identification of cps2a and hybrid cps2a/cps5 Group B streptococcal capsule gene clusters.</title>
        <authorList>
            <person name="Alhhazmi A."/>
            <person name="Tyrrell G.J."/>
        </authorList>
    </citation>
    <scope>NUCLEOTIDE SEQUENCE [LARGE SCALE GENOMIC DNA]</scope>
    <source>
        <strain evidence="6 8">PLGBS17</strain>
    </source>
</reference>
<dbReference type="PIRSF" id="PIRSF000906">
    <property type="entry name" value="FBPtase_Bacill"/>
    <property type="match status" value="1"/>
</dbReference>
<name>A0A0E1EKG1_STRAG</name>
<dbReference type="EMBL" id="QHGZ01000206">
    <property type="protein sequence ID" value="RDY79031.1"/>
    <property type="molecule type" value="Genomic_DNA"/>
</dbReference>
<comment type="catalytic activity">
    <reaction evidence="4">
        <text>beta-D-fructose 1,6-bisphosphate + H2O = beta-D-fructose 6-phosphate + phosphate</text>
        <dbReference type="Rhea" id="RHEA:11064"/>
        <dbReference type="ChEBI" id="CHEBI:15377"/>
        <dbReference type="ChEBI" id="CHEBI:32966"/>
        <dbReference type="ChEBI" id="CHEBI:43474"/>
        <dbReference type="ChEBI" id="CHEBI:57634"/>
        <dbReference type="EC" id="3.1.3.11"/>
    </reaction>
</comment>
<evidence type="ECO:0000256" key="4">
    <source>
        <dbReference type="HAMAP-Rule" id="MF_01854"/>
    </source>
</evidence>
<dbReference type="OMA" id="AKMHKAI"/>
<protein>
    <recommendedName>
        <fullName evidence="4">Fructose-1,6-bisphosphatase class 3</fullName>
        <shortName evidence="4">FBPase class 3</shortName>
        <ecNumber evidence="4">3.1.3.11</ecNumber>
    </recommendedName>
    <alternativeName>
        <fullName evidence="4">D-fructose-1,6-bisphosphate 1-phosphohydrolase class 3</fullName>
    </alternativeName>
</protein>
<dbReference type="Proteomes" id="UP000093122">
    <property type="component" value="Unassembled WGS sequence"/>
</dbReference>
<dbReference type="EC" id="3.1.3.11" evidence="4"/>
<keyword evidence="1 4" id="KW-0378">Hydrolase</keyword>
<dbReference type="GO" id="GO:0042132">
    <property type="term" value="F:fructose 1,6-bisphosphate 1-phosphatase activity"/>
    <property type="evidence" value="ECO:0007669"/>
    <property type="project" value="UniProtKB-UniRule"/>
</dbReference>
<sequence length="643" mass="74921">MSNFYKLLKEKFPRKEDIVTEMINLEAICQLPKGTEYFISDLHGEYDAVDYLLRTGAGSIRAKLLDCFDWQKIVAVDLDDFCILLYYPKEKLAFDKMNLSASAYKTKLWEMIPLQIQVLKYFSSKYTKSKVRKQLSGKFAYIIEELLAEIDRNPEKKSYFDTIIEKLFELDQVEDLIIVLSQTIQVLIIDHLHVVGDIYDRGRYPDRILNRLMAFPNLDIQWGNHDVTWMGAASGSYLCMVNVIRIAARYNNITLIEDRYGINLRRLVDYSRRYYEPLPSFVPILDGEEMTHPDELDLLNMIQQATAILQFKLEAQLIDRRPEFQMHNRQLINQVNYKDLSISIKEVVHQLKDFNSRCIDSKNPSRLTSEEEELLQQLMIAFQTSESLKKHIDFLFEKGSMYLTYNDNLLFHGCIPMHSNGDFKSFKIAGKTYGGRDLLDLFESQIRLAYARPEKHDDLATDIIWYLWCGENSSLFGKNAMTTFERYYVSDKVTHQERKNPYFKLRDKDDICTALLQEFDLPKFGHIVNGHTPVKEKNGEQPIKANGKMLVIDGGFAKGYQKNTGLAGYTLIYNSYGIQLISHLPFTSIEEVLSGTNYIIDTKRLVEEAKDRILVKDTTIGQKLTKEIKDLDHLYRHFQEYDD</sequence>
<evidence type="ECO:0000256" key="1">
    <source>
        <dbReference type="ARBA" id="ARBA00022801"/>
    </source>
</evidence>
<evidence type="ECO:0000256" key="2">
    <source>
        <dbReference type="ARBA" id="ARBA00023211"/>
    </source>
</evidence>
<evidence type="ECO:0000256" key="3">
    <source>
        <dbReference type="ARBA" id="ARBA00023277"/>
    </source>
</evidence>
<proteinExistence type="inferred from homology"/>
<comment type="caution">
    <text evidence="6">The sequence shown here is derived from an EMBL/GenBank/DDBJ whole genome shotgun (WGS) entry which is preliminary data.</text>
</comment>
<accession>A0A0E1EKG1</accession>
<dbReference type="KEGG" id="sage:EN72_02965"/>